<dbReference type="AlphaFoldDB" id="A0A1Q5Q4E4"/>
<dbReference type="InterPro" id="IPR003737">
    <property type="entry name" value="GlcNAc_PI_deacetylase-related"/>
</dbReference>
<evidence type="ECO:0000313" key="3">
    <source>
        <dbReference type="Proteomes" id="UP000185628"/>
    </source>
</evidence>
<comment type="caution">
    <text evidence="2">The sequence shown here is derived from an EMBL/GenBank/DDBJ whole genome shotgun (WGS) entry which is preliminary data.</text>
</comment>
<dbReference type="GO" id="GO:0016137">
    <property type="term" value="P:glycoside metabolic process"/>
    <property type="evidence" value="ECO:0007669"/>
    <property type="project" value="UniProtKB-ARBA"/>
</dbReference>
<dbReference type="Proteomes" id="UP000185628">
    <property type="component" value="Unassembled WGS sequence"/>
</dbReference>
<evidence type="ECO:0000256" key="1">
    <source>
        <dbReference type="ARBA" id="ARBA00022833"/>
    </source>
</evidence>
<keyword evidence="1" id="KW-0862">Zinc</keyword>
<dbReference type="Gene3D" id="3.40.50.10320">
    <property type="entry name" value="LmbE-like"/>
    <property type="match status" value="1"/>
</dbReference>
<proteinExistence type="predicted"/>
<dbReference type="OrthoDB" id="158614at2"/>
<protein>
    <recommendedName>
        <fullName evidence="4">N-acetyl-1-D-myo-inositol-2-amino-2-deoxy-alpha-D-glucopyranoside deacetylase</fullName>
    </recommendedName>
</protein>
<reference evidence="3" key="1">
    <citation type="submission" date="2016-12" db="EMBL/GenBank/DDBJ databases">
        <authorList>
            <person name="Meng X."/>
        </authorList>
    </citation>
    <scope>NUCLEOTIDE SEQUENCE [LARGE SCALE GENOMIC DNA]</scope>
    <source>
        <strain evidence="3">DSM 19116</strain>
    </source>
</reference>
<sequence>MLENARCVMFAHAHPDDESLATGALIAHLAGRGVRCVLVTATRGERGEIRPGITDERPLIEIREDELDAACAALGVADRAFLGQGYRDSGMRWLAPGLAGPAADADPGSFTARPAADAQADLVELIDAFSPDALVSYDDAGTYGHPDHVHLHHVAKAAAASAHVPFIEICSDTNDPSWVDLPKTVGAIRAALASYASQLEIVGETAPRPGIQVRHVGGQLQDVHAGVALR</sequence>
<evidence type="ECO:0000313" key="2">
    <source>
        <dbReference type="EMBL" id="OKL54562.1"/>
    </source>
</evidence>
<name>A0A1Q5Q4E4_9ACTO</name>
<dbReference type="PANTHER" id="PTHR12993">
    <property type="entry name" value="N-ACETYLGLUCOSAMINYL-PHOSPHATIDYLINOSITOL DE-N-ACETYLASE-RELATED"/>
    <property type="match status" value="1"/>
</dbReference>
<evidence type="ECO:0008006" key="4">
    <source>
        <dbReference type="Google" id="ProtNLM"/>
    </source>
</evidence>
<dbReference type="GO" id="GO:0016811">
    <property type="term" value="F:hydrolase activity, acting on carbon-nitrogen (but not peptide) bonds, in linear amides"/>
    <property type="evidence" value="ECO:0007669"/>
    <property type="project" value="TreeGrafter"/>
</dbReference>
<dbReference type="Pfam" id="PF02585">
    <property type="entry name" value="PIG-L"/>
    <property type="match status" value="1"/>
</dbReference>
<dbReference type="EMBL" id="MQVR01000013">
    <property type="protein sequence ID" value="OKL54562.1"/>
    <property type="molecule type" value="Genomic_DNA"/>
</dbReference>
<dbReference type="SUPFAM" id="SSF102588">
    <property type="entry name" value="LmbE-like"/>
    <property type="match status" value="1"/>
</dbReference>
<keyword evidence="3" id="KW-1185">Reference proteome</keyword>
<accession>A0A1Q5Q4E4</accession>
<gene>
    <name evidence="2" type="ORF">BSZ39_03550</name>
</gene>
<dbReference type="PANTHER" id="PTHR12993:SF26">
    <property type="entry name" value="1D-MYO-INOSITOL 2-ACETAMIDO-2-DEOXY-ALPHA-D-GLUCOPYRANOSIDE DEACETYLASE"/>
    <property type="match status" value="1"/>
</dbReference>
<dbReference type="InterPro" id="IPR024078">
    <property type="entry name" value="LmbE-like_dom_sf"/>
</dbReference>
<organism evidence="2 3">
    <name type="scientific">Bowdeniella nasicola</name>
    <dbReference type="NCBI Taxonomy" id="208480"/>
    <lineage>
        <taxon>Bacteria</taxon>
        <taxon>Bacillati</taxon>
        <taxon>Actinomycetota</taxon>
        <taxon>Actinomycetes</taxon>
        <taxon>Actinomycetales</taxon>
        <taxon>Actinomycetaceae</taxon>
        <taxon>Bowdeniella</taxon>
    </lineage>
</organism>